<dbReference type="AlphaFoldDB" id="A0A9D4R9Z7"/>
<dbReference type="Proteomes" id="UP000828390">
    <property type="component" value="Unassembled WGS sequence"/>
</dbReference>
<accession>A0A9D4R9Z7</accession>
<gene>
    <name evidence="1" type="ORF">DPMN_101713</name>
</gene>
<organism evidence="1 2">
    <name type="scientific">Dreissena polymorpha</name>
    <name type="common">Zebra mussel</name>
    <name type="synonym">Mytilus polymorpha</name>
    <dbReference type="NCBI Taxonomy" id="45954"/>
    <lineage>
        <taxon>Eukaryota</taxon>
        <taxon>Metazoa</taxon>
        <taxon>Spiralia</taxon>
        <taxon>Lophotrochozoa</taxon>
        <taxon>Mollusca</taxon>
        <taxon>Bivalvia</taxon>
        <taxon>Autobranchia</taxon>
        <taxon>Heteroconchia</taxon>
        <taxon>Euheterodonta</taxon>
        <taxon>Imparidentia</taxon>
        <taxon>Neoheterodontei</taxon>
        <taxon>Myida</taxon>
        <taxon>Dreissenoidea</taxon>
        <taxon>Dreissenidae</taxon>
        <taxon>Dreissena</taxon>
    </lineage>
</organism>
<evidence type="ECO:0000313" key="2">
    <source>
        <dbReference type="Proteomes" id="UP000828390"/>
    </source>
</evidence>
<proteinExistence type="predicted"/>
<reference evidence="1" key="1">
    <citation type="journal article" date="2019" name="bioRxiv">
        <title>The Genome of the Zebra Mussel, Dreissena polymorpha: A Resource for Invasive Species Research.</title>
        <authorList>
            <person name="McCartney M.A."/>
            <person name="Auch B."/>
            <person name="Kono T."/>
            <person name="Mallez S."/>
            <person name="Zhang Y."/>
            <person name="Obille A."/>
            <person name="Becker A."/>
            <person name="Abrahante J.E."/>
            <person name="Garbe J."/>
            <person name="Badalamenti J.P."/>
            <person name="Herman A."/>
            <person name="Mangelson H."/>
            <person name="Liachko I."/>
            <person name="Sullivan S."/>
            <person name="Sone E.D."/>
            <person name="Koren S."/>
            <person name="Silverstein K.A.T."/>
            <person name="Beckman K.B."/>
            <person name="Gohl D.M."/>
        </authorList>
    </citation>
    <scope>NUCLEOTIDE SEQUENCE</scope>
    <source>
        <strain evidence="1">Duluth1</strain>
        <tissue evidence="1">Whole animal</tissue>
    </source>
</reference>
<keyword evidence="2" id="KW-1185">Reference proteome</keyword>
<sequence length="71" mass="8093">MAGALLQMRDWKCVVLSGPALLFRDWIMCGTEWPQHLLSRDWIMCSTEGLDNVPVLRGSALLSRGLDNVWY</sequence>
<evidence type="ECO:0000313" key="1">
    <source>
        <dbReference type="EMBL" id="KAH3859067.1"/>
    </source>
</evidence>
<name>A0A9D4R9Z7_DREPO</name>
<reference evidence="1" key="2">
    <citation type="submission" date="2020-11" db="EMBL/GenBank/DDBJ databases">
        <authorList>
            <person name="McCartney M.A."/>
            <person name="Auch B."/>
            <person name="Kono T."/>
            <person name="Mallez S."/>
            <person name="Becker A."/>
            <person name="Gohl D.M."/>
            <person name="Silverstein K.A.T."/>
            <person name="Koren S."/>
            <person name="Bechman K.B."/>
            <person name="Herman A."/>
            <person name="Abrahante J.E."/>
            <person name="Garbe J."/>
        </authorList>
    </citation>
    <scope>NUCLEOTIDE SEQUENCE</scope>
    <source>
        <strain evidence="1">Duluth1</strain>
        <tissue evidence="1">Whole animal</tissue>
    </source>
</reference>
<comment type="caution">
    <text evidence="1">The sequence shown here is derived from an EMBL/GenBank/DDBJ whole genome shotgun (WGS) entry which is preliminary data.</text>
</comment>
<dbReference type="EMBL" id="JAIWYP010000003">
    <property type="protein sequence ID" value="KAH3859067.1"/>
    <property type="molecule type" value="Genomic_DNA"/>
</dbReference>
<protein>
    <submittedName>
        <fullName evidence="1">Uncharacterized protein</fullName>
    </submittedName>
</protein>